<comment type="similarity">
    <text evidence="1 6">Belongs to the glycosyl hydrolase 1 family.</text>
</comment>
<dbReference type="EMBL" id="KF377841">
    <property type="protein sequence ID" value="AHZ59659.1"/>
    <property type="molecule type" value="mRNA"/>
</dbReference>
<keyword evidence="5" id="KW-0326">Glycosidase</keyword>
<proteinExistence type="evidence at transcript level"/>
<keyword evidence="4" id="KW-0325">Glycoprotein</keyword>
<dbReference type="GO" id="GO:0005975">
    <property type="term" value="P:carbohydrate metabolic process"/>
    <property type="evidence" value="ECO:0007669"/>
    <property type="project" value="InterPro"/>
</dbReference>
<dbReference type="GO" id="GO:0008422">
    <property type="term" value="F:beta-glucosidase activity"/>
    <property type="evidence" value="ECO:0007669"/>
    <property type="project" value="TreeGrafter"/>
</dbReference>
<evidence type="ECO:0000256" key="4">
    <source>
        <dbReference type="ARBA" id="ARBA00023180"/>
    </source>
</evidence>
<evidence type="ECO:0000256" key="2">
    <source>
        <dbReference type="ARBA" id="ARBA00011738"/>
    </source>
</evidence>
<dbReference type="PANTHER" id="PTHR10353">
    <property type="entry name" value="GLYCOSYL HYDROLASE"/>
    <property type="match status" value="1"/>
</dbReference>
<reference evidence="8" key="1">
    <citation type="journal article" date="2014" name="Proc. Natl. Acad. Sci. U.S.A.">
        <title>Phyllotreta striolata flea beetles use host plant defense compounds to create their own glucosinolate-myrosinase system.</title>
        <authorList>
            <person name="Beran F."/>
            <person name="Pauchet Y."/>
            <person name="Kunert G."/>
            <person name="Reichelt M."/>
            <person name="Wielsch N."/>
            <person name="Vogel H."/>
            <person name="Reinecke A."/>
            <person name="Svatos A."/>
            <person name="Mewis I."/>
            <person name="Schmid D."/>
            <person name="Ramasamy S."/>
            <person name="Ulrichs C."/>
            <person name="Hansson B.S."/>
            <person name="Gershenzon J."/>
            <person name="Heckel D.G."/>
        </authorList>
    </citation>
    <scope>NUCLEOTIDE SEQUENCE</scope>
</reference>
<organism evidence="8">
    <name type="scientific">Phyllotreta striolata</name>
    <name type="common">Striped flea beetle</name>
    <name type="synonym">Crioceris striolata</name>
    <dbReference type="NCBI Taxonomy" id="444603"/>
    <lineage>
        <taxon>Eukaryota</taxon>
        <taxon>Metazoa</taxon>
        <taxon>Ecdysozoa</taxon>
        <taxon>Arthropoda</taxon>
        <taxon>Hexapoda</taxon>
        <taxon>Insecta</taxon>
        <taxon>Pterygota</taxon>
        <taxon>Neoptera</taxon>
        <taxon>Endopterygota</taxon>
        <taxon>Coleoptera</taxon>
        <taxon>Polyphaga</taxon>
        <taxon>Cucujiformia</taxon>
        <taxon>Chrysomeloidea</taxon>
        <taxon>Chrysomelidae</taxon>
        <taxon>Galerucinae</taxon>
        <taxon>Alticini</taxon>
        <taxon>Phyllotreta</taxon>
    </lineage>
</organism>
<dbReference type="Pfam" id="PF00232">
    <property type="entry name" value="Glyco_hydro_1"/>
    <property type="match status" value="1"/>
</dbReference>
<evidence type="ECO:0000256" key="7">
    <source>
        <dbReference type="SAM" id="SignalP"/>
    </source>
</evidence>
<feature type="signal peptide" evidence="7">
    <location>
        <begin position="1"/>
        <end position="19"/>
    </location>
</feature>
<sequence>MHLQRHLIVGLLFYSPILGYELNRKKFPDEFRIGVATSAYQIEGGWNEDGKGENIWDRAVHSSPSPIFDQTTADIACDSYHKYKEDVQLAKDLGVDHYRFSISWSRILPTGFANHINEAGVNYYKNLIKEIRDNGLEPLVTIYHWDLPQPLQDAGGWPNEYVVEKFQEYAEVVFTLFGNDVKHWITINEPKQVCQEGYGAGIKAPFLQSHGHAEYLCTHNVIKAHARVWHMYNNVFRPKQKGRVGIVIDTIWMEPASDSKADIAASERQLQFMFGWFANPILNGDYPWQMKKYIAERSAIQGFSRSRLPEFTKEEIEYIKGTADFLGVNFYTSNMVKEKNDSKRMEVSWEADAEAIRYHKNEWVYSTSWLRVTPWGIGKLMRWLKKTYGDVPIWITENGVANAGDTLDDEIRINYYRDHLSHVRDALDDGINIIGYTAWSLMDNFEWQTGYVDRFGLYYVDFNSPNRTRIPKKSVRFFKHFAVSKCIVNITQCTQELEVDNVIRYIYNSVPLSN</sequence>
<evidence type="ECO:0000256" key="1">
    <source>
        <dbReference type="ARBA" id="ARBA00010838"/>
    </source>
</evidence>
<evidence type="ECO:0000256" key="5">
    <source>
        <dbReference type="ARBA" id="ARBA00023295"/>
    </source>
</evidence>
<keyword evidence="7" id="KW-0732">Signal</keyword>
<dbReference type="PRINTS" id="PR00131">
    <property type="entry name" value="GLHYDRLASE1"/>
</dbReference>
<evidence type="ECO:0000313" key="8">
    <source>
        <dbReference type="EMBL" id="AHZ59659.1"/>
    </source>
</evidence>
<dbReference type="SUPFAM" id="SSF51445">
    <property type="entry name" value="(Trans)glycosidases"/>
    <property type="match status" value="1"/>
</dbReference>
<evidence type="ECO:0000256" key="6">
    <source>
        <dbReference type="RuleBase" id="RU003690"/>
    </source>
</evidence>
<comment type="subunit">
    <text evidence="2">Homodimer.</text>
</comment>
<dbReference type="OrthoDB" id="65569at2759"/>
<dbReference type="AlphaFoldDB" id="A0A059UE62"/>
<feature type="chain" id="PRO_5001579977" evidence="7">
    <location>
        <begin position="20"/>
        <end position="514"/>
    </location>
</feature>
<dbReference type="InterPro" id="IPR017853">
    <property type="entry name" value="GH"/>
</dbReference>
<accession>A0A059UE62</accession>
<dbReference type="PANTHER" id="PTHR10353:SF36">
    <property type="entry name" value="LP05116P"/>
    <property type="match status" value="1"/>
</dbReference>
<dbReference type="InterPro" id="IPR001360">
    <property type="entry name" value="Glyco_hydro_1"/>
</dbReference>
<dbReference type="FunFam" id="3.20.20.80:FF:000013">
    <property type="entry name" value="lactase-phlorizin hydrolase"/>
    <property type="match status" value="1"/>
</dbReference>
<dbReference type="Gene3D" id="3.20.20.80">
    <property type="entry name" value="Glycosidases"/>
    <property type="match status" value="1"/>
</dbReference>
<gene>
    <name evidence="8" type="ORF">GH1-13</name>
</gene>
<name>A0A059UE62_PHYSR</name>
<keyword evidence="3 8" id="KW-0378">Hydrolase</keyword>
<evidence type="ECO:0000256" key="3">
    <source>
        <dbReference type="ARBA" id="ARBA00022801"/>
    </source>
</evidence>
<protein>
    <submittedName>
        <fullName evidence="8">Glycoside hydrolase family 1</fullName>
    </submittedName>
</protein>